<keyword evidence="1" id="KW-0472">Membrane</keyword>
<dbReference type="Proteomes" id="UP000823485">
    <property type="component" value="Unassembled WGS sequence"/>
</dbReference>
<accession>A0ABS2R3S0</accession>
<feature type="transmembrane region" description="Helical" evidence="1">
    <location>
        <begin position="67"/>
        <end position="86"/>
    </location>
</feature>
<keyword evidence="1" id="KW-1133">Transmembrane helix</keyword>
<keyword evidence="3" id="KW-1185">Reference proteome</keyword>
<feature type="transmembrane region" description="Helical" evidence="1">
    <location>
        <begin position="151"/>
        <end position="175"/>
    </location>
</feature>
<name>A0ABS2R3S0_9BACI</name>
<comment type="caution">
    <text evidence="2">The sequence shown here is derived from an EMBL/GenBank/DDBJ whole genome shotgun (WGS) entry which is preliminary data.</text>
</comment>
<organism evidence="2 3">
    <name type="scientific">Siminovitchia thermophila</name>
    <dbReference type="NCBI Taxonomy" id="1245522"/>
    <lineage>
        <taxon>Bacteria</taxon>
        <taxon>Bacillati</taxon>
        <taxon>Bacillota</taxon>
        <taxon>Bacilli</taxon>
        <taxon>Bacillales</taxon>
        <taxon>Bacillaceae</taxon>
        <taxon>Siminovitchia</taxon>
    </lineage>
</organism>
<keyword evidence="1" id="KW-0812">Transmembrane</keyword>
<feature type="transmembrane region" description="Helical" evidence="1">
    <location>
        <begin position="107"/>
        <end position="131"/>
    </location>
</feature>
<feature type="transmembrane region" description="Helical" evidence="1">
    <location>
        <begin position="221"/>
        <end position="242"/>
    </location>
</feature>
<dbReference type="EMBL" id="JAFBFH010000005">
    <property type="protein sequence ID" value="MBM7714030.1"/>
    <property type="molecule type" value="Genomic_DNA"/>
</dbReference>
<reference evidence="2 3" key="1">
    <citation type="submission" date="2021-01" db="EMBL/GenBank/DDBJ databases">
        <title>Genomic Encyclopedia of Type Strains, Phase IV (KMG-IV): sequencing the most valuable type-strain genomes for metagenomic binning, comparative biology and taxonomic classification.</title>
        <authorList>
            <person name="Goeker M."/>
        </authorList>
    </citation>
    <scope>NUCLEOTIDE SEQUENCE [LARGE SCALE GENOMIC DNA]</scope>
    <source>
        <strain evidence="2 3">DSM 105453</strain>
    </source>
</reference>
<feature type="transmembrane region" description="Helical" evidence="1">
    <location>
        <begin position="20"/>
        <end position="41"/>
    </location>
</feature>
<feature type="transmembrane region" description="Helical" evidence="1">
    <location>
        <begin position="182"/>
        <end position="201"/>
    </location>
</feature>
<sequence>MNKLFPPVFSNTLKMKSSLLYFAFGLFPMILIIISLINTNFMQLTGEPGSLSALEFFVSTSVVQHNAVLPLIIIAYIASTLFFTEIDKGTLFLYKDLNRTSILNAKWFSLLSLYLIYLIILFVSSIIVYYVHLTQFDYTSGNFFPASMADFGYALIEFLGVFFIDLLFIQVVTALSINFSTGYAIFGGIVFFIITGTAPMLSTLKYFFPNGYLSLVGSTHMGILVGLVICIFIIYSTLLYFYSKIKFNKVEY</sequence>
<evidence type="ECO:0000313" key="3">
    <source>
        <dbReference type="Proteomes" id="UP000823485"/>
    </source>
</evidence>
<evidence type="ECO:0000256" key="1">
    <source>
        <dbReference type="SAM" id="Phobius"/>
    </source>
</evidence>
<evidence type="ECO:0000313" key="2">
    <source>
        <dbReference type="EMBL" id="MBM7714030.1"/>
    </source>
</evidence>
<dbReference type="RefSeq" id="WP_077113711.1">
    <property type="nucleotide sequence ID" value="NZ_JAFBFH010000005.1"/>
</dbReference>
<proteinExistence type="predicted"/>
<protein>
    <submittedName>
        <fullName evidence="2">ABC-2 type transport system permease protein</fullName>
    </submittedName>
</protein>
<gene>
    <name evidence="2" type="ORF">JOC94_001002</name>
</gene>